<proteinExistence type="predicted"/>
<dbReference type="PANTHER" id="PTHR18640">
    <property type="entry name" value="SOLUTE CARRIER FAMILY 10 MEMBER 7"/>
    <property type="match status" value="1"/>
</dbReference>
<feature type="transmembrane region" description="Helical" evidence="1">
    <location>
        <begin position="320"/>
        <end position="339"/>
    </location>
</feature>
<protein>
    <submittedName>
        <fullName evidence="2">Bile acid:sodium symporter</fullName>
    </submittedName>
</protein>
<accession>A0A849AJC6</accession>
<dbReference type="Proteomes" id="UP000557772">
    <property type="component" value="Unassembled WGS sequence"/>
</dbReference>
<feature type="transmembrane region" description="Helical" evidence="1">
    <location>
        <begin position="44"/>
        <end position="65"/>
    </location>
</feature>
<dbReference type="PIRSF" id="PIRSF026166">
    <property type="entry name" value="UCP026166"/>
    <property type="match status" value="1"/>
</dbReference>
<keyword evidence="1" id="KW-0812">Transmembrane</keyword>
<dbReference type="AlphaFoldDB" id="A0A849AJC6"/>
<keyword evidence="1" id="KW-0472">Membrane</keyword>
<keyword evidence="1" id="KW-1133">Transmembrane helix</keyword>
<evidence type="ECO:0000256" key="1">
    <source>
        <dbReference type="SAM" id="Phobius"/>
    </source>
</evidence>
<gene>
    <name evidence="2" type="ORF">HJ588_16875</name>
</gene>
<evidence type="ECO:0000313" key="3">
    <source>
        <dbReference type="Proteomes" id="UP000557772"/>
    </source>
</evidence>
<organism evidence="2 3">
    <name type="scientific">Flexivirga aerilata</name>
    <dbReference type="NCBI Taxonomy" id="1656889"/>
    <lineage>
        <taxon>Bacteria</taxon>
        <taxon>Bacillati</taxon>
        <taxon>Actinomycetota</taxon>
        <taxon>Actinomycetes</taxon>
        <taxon>Micrococcales</taxon>
        <taxon>Dermacoccaceae</taxon>
        <taxon>Flexivirga</taxon>
    </lineage>
</organism>
<dbReference type="PANTHER" id="PTHR18640:SF5">
    <property type="entry name" value="SODIUM_BILE ACID COTRANSPORTER 7"/>
    <property type="match status" value="1"/>
</dbReference>
<dbReference type="InterPro" id="IPR016833">
    <property type="entry name" value="Put_Na-Bile_cotransptr"/>
</dbReference>
<name>A0A849AJC6_9MICO</name>
<comment type="caution">
    <text evidence="2">The sequence shown here is derived from an EMBL/GenBank/DDBJ whole genome shotgun (WGS) entry which is preliminary data.</text>
</comment>
<feature type="transmembrane region" description="Helical" evidence="1">
    <location>
        <begin position="172"/>
        <end position="191"/>
    </location>
</feature>
<feature type="transmembrane region" description="Helical" evidence="1">
    <location>
        <begin position="101"/>
        <end position="120"/>
    </location>
</feature>
<dbReference type="GO" id="GO:0005886">
    <property type="term" value="C:plasma membrane"/>
    <property type="evidence" value="ECO:0007669"/>
    <property type="project" value="TreeGrafter"/>
</dbReference>
<dbReference type="Gene3D" id="1.20.1530.20">
    <property type="match status" value="1"/>
</dbReference>
<keyword evidence="3" id="KW-1185">Reference proteome</keyword>
<feature type="transmembrane region" description="Helical" evidence="1">
    <location>
        <begin position="71"/>
        <end position="89"/>
    </location>
</feature>
<dbReference type="EMBL" id="JABENB010000003">
    <property type="protein sequence ID" value="NNG40934.1"/>
    <property type="molecule type" value="Genomic_DNA"/>
</dbReference>
<feature type="transmembrane region" description="Helical" evidence="1">
    <location>
        <begin position="132"/>
        <end position="152"/>
    </location>
</feature>
<sequence>MGIPSRIRCHGGTRGVRCCGLAGGSRHQGGGAVNLVRKLRIDGFVLAILATVAIASVLPAGAGFAPTLDTIVTAAIALLFFLYGARMHPREALDGLKHWRLHTLILAFTFVLFPLVGIALRVLEPSLLSADLYTGVLYLTLVPSTVQSSIAFTSMARGNVAGAIVSASASNLLGVLLTPLLVIAMASLHLLGTGGSIQISARAIVDICAQLLVPFLVGQLARPLIGAWVEKHSGSLKYVDRGSIVLVVYAAFSEGVREGIWHAVSAWQIGFLVLLSVLLVVVMLWLTGQCADRLGFDCGNRIAVQFCGTKKSLASGLPMAAVLFAGQPVSIIVLPLMVFHQVQLMICSWLAARYGSQPASERSTTPLPTAR</sequence>
<feature type="transmembrane region" description="Helical" evidence="1">
    <location>
        <begin position="265"/>
        <end position="286"/>
    </location>
</feature>
<reference evidence="2 3" key="1">
    <citation type="submission" date="2020-05" db="EMBL/GenBank/DDBJ databases">
        <title>Flexivirga sp. ID2601S isolated from air conditioner.</title>
        <authorList>
            <person name="Kim D.H."/>
        </authorList>
    </citation>
    <scope>NUCLEOTIDE SEQUENCE [LARGE SCALE GENOMIC DNA]</scope>
    <source>
        <strain evidence="2 3">ID2601S</strain>
    </source>
</reference>
<dbReference type="Pfam" id="PF13593">
    <property type="entry name" value="SBF_like"/>
    <property type="match status" value="1"/>
</dbReference>
<evidence type="ECO:0000313" key="2">
    <source>
        <dbReference type="EMBL" id="NNG40934.1"/>
    </source>
</evidence>
<dbReference type="InterPro" id="IPR038770">
    <property type="entry name" value="Na+/solute_symporter_sf"/>
</dbReference>